<sequence length="696" mass="79454">MPSRRATVTGFAQRTRSMRCRSQVFILLVVTVIAPLIFLAGRATNFNSTVSSHKDFDVHDLTTDHGGELRRLNALEHIETLFPKEVLKVIYSHTEETGALNMNLVGRKDLASSLIQEETAEDQGEGQVRSVIQDQGEVANQEQGADDIKVSLAEVEAEVGGRAVDLHSTEDDSAKETRKQFRHRRHEKRLTELIRQDEDEDKKAENEAMERNKEVEVGVDGKFSIWKREDAENPDAMVRIMRDQLIMARAYAAIAESTNNGRLLRELKAKIKENIKLLGEANVDSELPPGIKDKIKLMARLLTKARDQHRDCAMMVKKLRAMLQTSEEHARTLKKQSTFLSQLAAKTIPKGLHCLSMSLTLQYHLLPLAERELPESPKLEDPTLYHYAIFSDNILAAAVVVNSTIIHAKEPEKHVFHVVTDRMNFGAMKMWFLENSPGLATIQVENVDDYKWLNASYCPVLHQLSSASMKDYYFKADNGASLATVSSNLKYRNPKYLSMLNHLRFYLPEVFPKLNKVLFLDDDVVVQKDLSALWDVDLHGNVNGAVETCGQSFHRFDKYLNFSHPDIASNFDPMACGWAYGMNMFDLVEWKKRDITGIYHKWQRMNEDRTLWKLGTLPPGLITFYNMTFPLDKSWHVLGLGYNPGVLHSELEAAAVVHYNGNMKPWLEIGMSRYKPYWTKYVKYDHPSLQQCNINE</sequence>
<dbReference type="GO" id="GO:0000139">
    <property type="term" value="C:Golgi membrane"/>
    <property type="evidence" value="ECO:0007669"/>
    <property type="project" value="UniProtKB-SubCell"/>
</dbReference>
<dbReference type="EC" id="2.4.1.-" evidence="4"/>
<evidence type="ECO:0000313" key="7">
    <source>
        <dbReference type="Proteomes" id="UP000244005"/>
    </source>
</evidence>
<dbReference type="OMA" id="YVSIAKM"/>
<dbReference type="InterPro" id="IPR029993">
    <property type="entry name" value="GAUT"/>
</dbReference>
<evidence type="ECO:0000256" key="1">
    <source>
        <dbReference type="ARBA" id="ARBA00004877"/>
    </source>
</evidence>
<accession>A0A2R6WD24</accession>
<keyword evidence="7" id="KW-1185">Reference proteome</keyword>
<keyword evidence="4" id="KW-1133">Transmembrane helix</keyword>
<organism evidence="6 7">
    <name type="scientific">Marchantia polymorpha</name>
    <name type="common">Common liverwort</name>
    <name type="synonym">Marchantia aquatica</name>
    <dbReference type="NCBI Taxonomy" id="3197"/>
    <lineage>
        <taxon>Eukaryota</taxon>
        <taxon>Viridiplantae</taxon>
        <taxon>Streptophyta</taxon>
        <taxon>Embryophyta</taxon>
        <taxon>Marchantiophyta</taxon>
        <taxon>Marchantiopsida</taxon>
        <taxon>Marchantiidae</taxon>
        <taxon>Marchantiales</taxon>
        <taxon>Marchantiaceae</taxon>
        <taxon>Marchantia</taxon>
    </lineage>
</organism>
<proteinExistence type="inferred from homology"/>
<feature type="coiled-coil region" evidence="5">
    <location>
        <begin position="187"/>
        <end position="214"/>
    </location>
</feature>
<comment type="pathway">
    <text evidence="1 4">Glycan metabolism; pectin biosynthesis.</text>
</comment>
<keyword evidence="4" id="KW-0472">Membrane</keyword>
<comment type="similarity">
    <text evidence="2 4">Belongs to the glycosyltransferase 8 family.</text>
</comment>
<protein>
    <recommendedName>
        <fullName evidence="4">Hexosyltransferase</fullName>
        <ecNumber evidence="4">2.4.1.-</ecNumber>
    </recommendedName>
</protein>
<dbReference type="OrthoDB" id="411524at2759"/>
<dbReference type="Pfam" id="PF25557">
    <property type="entry name" value="GAUT_1"/>
    <property type="match status" value="1"/>
</dbReference>
<dbReference type="GO" id="GO:0045489">
    <property type="term" value="P:pectin biosynthetic process"/>
    <property type="evidence" value="ECO:0007669"/>
    <property type="project" value="UniProtKB-UniPathway"/>
</dbReference>
<dbReference type="GO" id="GO:0047262">
    <property type="term" value="F:polygalacturonate 4-alpha-galacturonosyltransferase activity"/>
    <property type="evidence" value="ECO:0007669"/>
    <property type="project" value="InterPro"/>
</dbReference>
<dbReference type="Pfam" id="PF01501">
    <property type="entry name" value="Glyco_transf_8"/>
    <property type="match status" value="1"/>
</dbReference>
<evidence type="ECO:0000256" key="5">
    <source>
        <dbReference type="SAM" id="Coils"/>
    </source>
</evidence>
<comment type="subcellular location">
    <subcellularLocation>
        <location evidence="4">Golgi apparatus membrane</location>
        <topology evidence="4">Single-pass type II membrane protein</topology>
    </subcellularLocation>
</comment>
<keyword evidence="4" id="KW-0961">Cell wall biogenesis/degradation</keyword>
<keyword evidence="4" id="KW-0812">Transmembrane</keyword>
<dbReference type="InterPro" id="IPR002495">
    <property type="entry name" value="Glyco_trans_8"/>
</dbReference>
<dbReference type="PANTHER" id="PTHR32116:SF4">
    <property type="entry name" value="POLYGALACTURONATE 4-ALPHA-GALACTURONOSYLTRANSFERASE"/>
    <property type="match status" value="1"/>
</dbReference>
<evidence type="ECO:0000256" key="4">
    <source>
        <dbReference type="RuleBase" id="RU362027"/>
    </source>
</evidence>
<dbReference type="SMR" id="A0A2R6WD24"/>
<dbReference type="Proteomes" id="UP000244005">
    <property type="component" value="Unassembled WGS sequence"/>
</dbReference>
<keyword evidence="3 4" id="KW-0328">Glycosyltransferase</keyword>
<evidence type="ECO:0000256" key="2">
    <source>
        <dbReference type="ARBA" id="ARBA00006351"/>
    </source>
</evidence>
<feature type="transmembrane region" description="Helical" evidence="4">
    <location>
        <begin position="24"/>
        <end position="41"/>
    </location>
</feature>
<dbReference type="SUPFAM" id="SSF53448">
    <property type="entry name" value="Nucleotide-diphospho-sugar transferases"/>
    <property type="match status" value="1"/>
</dbReference>
<dbReference type="Gramene" id="Mp1g29030.1">
    <property type="protein sequence ID" value="Mp1g29030.1.cds"/>
    <property type="gene ID" value="Mp1g29030"/>
</dbReference>
<dbReference type="CDD" id="cd06429">
    <property type="entry name" value="GT8_like_1"/>
    <property type="match status" value="1"/>
</dbReference>
<dbReference type="PANTHER" id="PTHR32116">
    <property type="entry name" value="GALACTURONOSYLTRANSFERASE 4-RELATED"/>
    <property type="match status" value="1"/>
</dbReference>
<keyword evidence="3 4" id="KW-0808">Transferase</keyword>
<gene>
    <name evidence="6" type="ORF">MARPO_0107s0019</name>
</gene>
<evidence type="ECO:0000313" key="6">
    <source>
        <dbReference type="EMBL" id="PTQ31748.1"/>
    </source>
</evidence>
<keyword evidence="5" id="KW-0175">Coiled coil</keyword>
<name>A0A2R6WD24_MARPO</name>
<evidence type="ECO:0000256" key="3">
    <source>
        <dbReference type="ARBA" id="ARBA00022676"/>
    </source>
</evidence>
<reference evidence="7" key="1">
    <citation type="journal article" date="2017" name="Cell">
        <title>Insights into land plant evolution garnered from the Marchantia polymorpha genome.</title>
        <authorList>
            <person name="Bowman J.L."/>
            <person name="Kohchi T."/>
            <person name="Yamato K.T."/>
            <person name="Jenkins J."/>
            <person name="Shu S."/>
            <person name="Ishizaki K."/>
            <person name="Yamaoka S."/>
            <person name="Nishihama R."/>
            <person name="Nakamura Y."/>
            <person name="Berger F."/>
            <person name="Adam C."/>
            <person name="Aki S.S."/>
            <person name="Althoff F."/>
            <person name="Araki T."/>
            <person name="Arteaga-Vazquez M.A."/>
            <person name="Balasubrmanian S."/>
            <person name="Barry K."/>
            <person name="Bauer D."/>
            <person name="Boehm C.R."/>
            <person name="Briginshaw L."/>
            <person name="Caballero-Perez J."/>
            <person name="Catarino B."/>
            <person name="Chen F."/>
            <person name="Chiyoda S."/>
            <person name="Chovatia M."/>
            <person name="Davies K.M."/>
            <person name="Delmans M."/>
            <person name="Demura T."/>
            <person name="Dierschke T."/>
            <person name="Dolan L."/>
            <person name="Dorantes-Acosta A.E."/>
            <person name="Eklund D.M."/>
            <person name="Florent S.N."/>
            <person name="Flores-Sandoval E."/>
            <person name="Fujiyama A."/>
            <person name="Fukuzawa H."/>
            <person name="Galik B."/>
            <person name="Grimanelli D."/>
            <person name="Grimwood J."/>
            <person name="Grossniklaus U."/>
            <person name="Hamada T."/>
            <person name="Haseloff J."/>
            <person name="Hetherington A.J."/>
            <person name="Higo A."/>
            <person name="Hirakawa Y."/>
            <person name="Hundley H.N."/>
            <person name="Ikeda Y."/>
            <person name="Inoue K."/>
            <person name="Inoue S.I."/>
            <person name="Ishida S."/>
            <person name="Jia Q."/>
            <person name="Kakita M."/>
            <person name="Kanazawa T."/>
            <person name="Kawai Y."/>
            <person name="Kawashima T."/>
            <person name="Kennedy M."/>
            <person name="Kinose K."/>
            <person name="Kinoshita T."/>
            <person name="Kohara Y."/>
            <person name="Koide E."/>
            <person name="Komatsu K."/>
            <person name="Kopischke S."/>
            <person name="Kubo M."/>
            <person name="Kyozuka J."/>
            <person name="Lagercrantz U."/>
            <person name="Lin S.S."/>
            <person name="Lindquist E."/>
            <person name="Lipzen A.M."/>
            <person name="Lu C.W."/>
            <person name="De Luna E."/>
            <person name="Martienssen R.A."/>
            <person name="Minamino N."/>
            <person name="Mizutani M."/>
            <person name="Mizutani M."/>
            <person name="Mochizuki N."/>
            <person name="Monte I."/>
            <person name="Mosher R."/>
            <person name="Nagasaki H."/>
            <person name="Nakagami H."/>
            <person name="Naramoto S."/>
            <person name="Nishitani K."/>
            <person name="Ohtani M."/>
            <person name="Okamoto T."/>
            <person name="Okumura M."/>
            <person name="Phillips J."/>
            <person name="Pollak B."/>
            <person name="Reinders A."/>
            <person name="Rovekamp M."/>
            <person name="Sano R."/>
            <person name="Sawa S."/>
            <person name="Schmid M.W."/>
            <person name="Shirakawa M."/>
            <person name="Solano R."/>
            <person name="Spunde A."/>
            <person name="Suetsugu N."/>
            <person name="Sugano S."/>
            <person name="Sugiyama A."/>
            <person name="Sun R."/>
            <person name="Suzuki Y."/>
            <person name="Takenaka M."/>
            <person name="Takezawa D."/>
            <person name="Tomogane H."/>
            <person name="Tsuzuki M."/>
            <person name="Ueda T."/>
            <person name="Umeda M."/>
            <person name="Ward J.M."/>
            <person name="Watanabe Y."/>
            <person name="Yazaki K."/>
            <person name="Yokoyama R."/>
            <person name="Yoshitake Y."/>
            <person name="Yotsui I."/>
            <person name="Zachgo S."/>
            <person name="Schmutz J."/>
        </authorList>
    </citation>
    <scope>NUCLEOTIDE SEQUENCE [LARGE SCALE GENOMIC DNA]</scope>
    <source>
        <strain evidence="7">Tak-1</strain>
    </source>
</reference>
<dbReference type="InterPro" id="IPR029044">
    <property type="entry name" value="Nucleotide-diphossugar_trans"/>
</dbReference>
<dbReference type="UniPathway" id="UPA00845"/>
<dbReference type="EMBL" id="KZ772779">
    <property type="protein sequence ID" value="PTQ31748.1"/>
    <property type="molecule type" value="Genomic_DNA"/>
</dbReference>
<dbReference type="Gene3D" id="3.90.550.10">
    <property type="entry name" value="Spore Coat Polysaccharide Biosynthesis Protein SpsA, Chain A"/>
    <property type="match status" value="1"/>
</dbReference>
<keyword evidence="4" id="KW-0333">Golgi apparatus</keyword>
<dbReference type="AlphaFoldDB" id="A0A2R6WD24"/>
<dbReference type="GO" id="GO:0071555">
    <property type="term" value="P:cell wall organization"/>
    <property type="evidence" value="ECO:0007669"/>
    <property type="project" value="UniProtKB-KW"/>
</dbReference>